<evidence type="ECO:0000313" key="2">
    <source>
        <dbReference type="Proteomes" id="UP000070371"/>
    </source>
</evidence>
<organism evidence="1 2">
    <name type="scientific">Falsihalocynthiibacter arcticus</name>
    <dbReference type="NCBI Taxonomy" id="1579316"/>
    <lineage>
        <taxon>Bacteria</taxon>
        <taxon>Pseudomonadati</taxon>
        <taxon>Pseudomonadota</taxon>
        <taxon>Alphaproteobacteria</taxon>
        <taxon>Rhodobacterales</taxon>
        <taxon>Roseobacteraceae</taxon>
        <taxon>Falsihalocynthiibacter</taxon>
    </lineage>
</organism>
<evidence type="ECO:0000313" key="1">
    <source>
        <dbReference type="EMBL" id="AML50188.1"/>
    </source>
</evidence>
<proteinExistence type="predicted"/>
<accession>A0A126UVT8</accession>
<reference evidence="1 2" key="1">
    <citation type="submission" date="2016-02" db="EMBL/GenBank/DDBJ databases">
        <title>Complete genome sequence of Halocynthiibacter arcticus PAMC 20958t from arctic marine sediment.</title>
        <authorList>
            <person name="Lee Y.M."/>
            <person name="Baek K."/>
            <person name="Lee H.K."/>
            <person name="Shin S.C."/>
        </authorList>
    </citation>
    <scope>NUCLEOTIDE SEQUENCE [LARGE SCALE GENOMIC DNA]</scope>
    <source>
        <strain evidence="1">PAMC 20958</strain>
    </source>
</reference>
<sequence length="68" mass="7807">MAESKKLDLLTTAQVAEYTHMSASFFDKRRSNLKSPAYLKIGARVFYRRAIIDEWLEARSCGDFTDGE</sequence>
<dbReference type="AlphaFoldDB" id="A0A126UVT8"/>
<dbReference type="RefSeq" id="WP_039004525.1">
    <property type="nucleotide sequence ID" value="NZ_CP014327.1"/>
</dbReference>
<dbReference type="KEGG" id="hat:RC74_01920"/>
<name>A0A126UVT8_9RHOB</name>
<gene>
    <name evidence="1" type="ORF">RC74_01920</name>
</gene>
<dbReference type="STRING" id="1579316.RC74_01920"/>
<dbReference type="EMBL" id="CP014327">
    <property type="protein sequence ID" value="AML50188.1"/>
    <property type="molecule type" value="Genomic_DNA"/>
</dbReference>
<dbReference type="Proteomes" id="UP000070371">
    <property type="component" value="Chromosome"/>
</dbReference>
<keyword evidence="2" id="KW-1185">Reference proteome</keyword>
<protein>
    <submittedName>
        <fullName evidence="1">Uncharacterized protein</fullName>
    </submittedName>
</protein>